<protein>
    <recommendedName>
        <fullName evidence="3">Peptidase C1A papain C-terminal domain-containing protein</fullName>
    </recommendedName>
</protein>
<gene>
    <name evidence="4" type="ORF">CEUSTIGMA_g11616.t1</name>
</gene>
<dbReference type="EMBL" id="BEGY01000118">
    <property type="protein sequence ID" value="GAX84193.1"/>
    <property type="molecule type" value="Genomic_DNA"/>
</dbReference>
<feature type="compositionally biased region" description="Low complexity" evidence="2">
    <location>
        <begin position="363"/>
        <end position="386"/>
    </location>
</feature>
<feature type="region of interest" description="Disordered" evidence="2">
    <location>
        <begin position="271"/>
        <end position="301"/>
    </location>
</feature>
<dbReference type="Pfam" id="PF00112">
    <property type="entry name" value="Peptidase_C1"/>
    <property type="match status" value="1"/>
</dbReference>
<comment type="caution">
    <text evidence="4">The sequence shown here is derived from an EMBL/GenBank/DDBJ whole genome shotgun (WGS) entry which is preliminary data.</text>
</comment>
<dbReference type="InterPro" id="IPR000668">
    <property type="entry name" value="Peptidase_C1A_C"/>
</dbReference>
<reference evidence="4 5" key="1">
    <citation type="submission" date="2017-08" db="EMBL/GenBank/DDBJ databases">
        <title>Acidophilic green algal genome provides insights into adaptation to an acidic environment.</title>
        <authorList>
            <person name="Hirooka S."/>
            <person name="Hirose Y."/>
            <person name="Kanesaki Y."/>
            <person name="Higuchi S."/>
            <person name="Fujiwara T."/>
            <person name="Onuma R."/>
            <person name="Era A."/>
            <person name="Ohbayashi R."/>
            <person name="Uzuka A."/>
            <person name="Nozaki H."/>
            <person name="Yoshikawa H."/>
            <person name="Miyagishima S.Y."/>
        </authorList>
    </citation>
    <scope>NUCLEOTIDE SEQUENCE [LARGE SCALE GENOMIC DNA]</scope>
    <source>
        <strain evidence="4 5">NIES-2499</strain>
    </source>
</reference>
<evidence type="ECO:0000313" key="4">
    <source>
        <dbReference type="EMBL" id="GAX84193.1"/>
    </source>
</evidence>
<organism evidence="4 5">
    <name type="scientific">Chlamydomonas eustigma</name>
    <dbReference type="NCBI Taxonomy" id="1157962"/>
    <lineage>
        <taxon>Eukaryota</taxon>
        <taxon>Viridiplantae</taxon>
        <taxon>Chlorophyta</taxon>
        <taxon>core chlorophytes</taxon>
        <taxon>Chlorophyceae</taxon>
        <taxon>CS clade</taxon>
        <taxon>Chlamydomonadales</taxon>
        <taxon>Chlamydomonadaceae</taxon>
        <taxon>Chlamydomonas</taxon>
    </lineage>
</organism>
<dbReference type="GO" id="GO:0008234">
    <property type="term" value="F:cysteine-type peptidase activity"/>
    <property type="evidence" value="ECO:0007669"/>
    <property type="project" value="InterPro"/>
</dbReference>
<dbReference type="GO" id="GO:0006508">
    <property type="term" value="P:proteolysis"/>
    <property type="evidence" value="ECO:0007669"/>
    <property type="project" value="InterPro"/>
</dbReference>
<feature type="domain" description="Peptidase C1A papain C-terminal" evidence="3">
    <location>
        <begin position="34"/>
        <end position="244"/>
    </location>
</feature>
<comment type="similarity">
    <text evidence="1">Belongs to the peptidase C1 family.</text>
</comment>
<dbReference type="InterPro" id="IPR013128">
    <property type="entry name" value="Peptidase_C1A"/>
</dbReference>
<dbReference type="SUPFAM" id="SSF54001">
    <property type="entry name" value="Cysteine proteinases"/>
    <property type="match status" value="1"/>
</dbReference>
<dbReference type="CDD" id="cd02619">
    <property type="entry name" value="Peptidase_C1"/>
    <property type="match status" value="1"/>
</dbReference>
<proteinExistence type="inferred from homology"/>
<sequence>MSWFSTLSAQYNLREIYHSHLPKLRADQFSADSSQSYVDLRSRMPPIYDQGQLGSCSANALCAAYAYDNPSVLGSRLFLYFNERSMEGTIQDDSGACLSDGVEALHTYGLCPETMWPYSDDKTRFMQKPPPECYQAALSNEATAYHQVEVSEQAIKACLASGYPIVLGIKLFKSFEGSDVASTGRVPMPQPGEGSLGGHAVCMVGYIDQQRVFIMRNSWGEGWGDKGYFYLPYDYILGSPSYANGDLWTVTSVSNAPVSDPPTKINPYRQVPQHHNQHHRREELPPSYYNGGAGGYGGDYPPPASDPGGYIMAVSANPYASGGVDVYGGGPAANTTPYGDGRGMMVQPAPDPYYNAAPPPMMDPYAQQQQPQVYGGQPAGGAYYDPQPSGCYGSAQQPPPGYYGQPPPGYY</sequence>
<dbReference type="Gene3D" id="3.90.70.10">
    <property type="entry name" value="Cysteine proteinases"/>
    <property type="match status" value="1"/>
</dbReference>
<name>A0A250XME0_9CHLO</name>
<dbReference type="AlphaFoldDB" id="A0A250XME0"/>
<dbReference type="InterPro" id="IPR038765">
    <property type="entry name" value="Papain-like_cys_pep_sf"/>
</dbReference>
<evidence type="ECO:0000313" key="5">
    <source>
        <dbReference type="Proteomes" id="UP000232323"/>
    </source>
</evidence>
<dbReference type="STRING" id="1157962.A0A250XME0"/>
<dbReference type="OrthoDB" id="640249at2759"/>
<dbReference type="PANTHER" id="PTHR12411">
    <property type="entry name" value="CYSTEINE PROTEASE FAMILY C1-RELATED"/>
    <property type="match status" value="1"/>
</dbReference>
<dbReference type="SMART" id="SM00645">
    <property type="entry name" value="Pept_C1"/>
    <property type="match status" value="1"/>
</dbReference>
<feature type="compositionally biased region" description="Pro residues" evidence="2">
    <location>
        <begin position="397"/>
        <end position="411"/>
    </location>
</feature>
<keyword evidence="5" id="KW-1185">Reference proteome</keyword>
<evidence type="ECO:0000256" key="1">
    <source>
        <dbReference type="ARBA" id="ARBA00008455"/>
    </source>
</evidence>
<dbReference type="Proteomes" id="UP000232323">
    <property type="component" value="Unassembled WGS sequence"/>
</dbReference>
<evidence type="ECO:0000259" key="3">
    <source>
        <dbReference type="SMART" id="SM00645"/>
    </source>
</evidence>
<accession>A0A250XME0</accession>
<evidence type="ECO:0000256" key="2">
    <source>
        <dbReference type="SAM" id="MobiDB-lite"/>
    </source>
</evidence>
<feature type="region of interest" description="Disordered" evidence="2">
    <location>
        <begin position="339"/>
        <end position="411"/>
    </location>
</feature>